<dbReference type="InterPro" id="IPR011333">
    <property type="entry name" value="SKP1/BTB/POZ_sf"/>
</dbReference>
<feature type="region of interest" description="Disordered" evidence="1">
    <location>
        <begin position="692"/>
        <end position="714"/>
    </location>
</feature>
<dbReference type="Gene3D" id="3.30.710.10">
    <property type="entry name" value="Potassium Channel Kv1.1, Chain A"/>
    <property type="match status" value="1"/>
</dbReference>
<dbReference type="Proteomes" id="UP000001067">
    <property type="component" value="Unassembled WGS sequence"/>
</dbReference>
<dbReference type="EMBL" id="GL533446">
    <property type="protein sequence ID" value="EFQ94221.1"/>
    <property type="molecule type" value="Genomic_DNA"/>
</dbReference>
<dbReference type="STRING" id="861557.E3RJ58"/>
<accession>E3RJ58</accession>
<dbReference type="eggNOG" id="ENOG502SGJJ">
    <property type="taxonomic scope" value="Eukaryota"/>
</dbReference>
<dbReference type="KEGG" id="pte:PTT_08153"/>
<feature type="compositionally biased region" description="Basic and acidic residues" evidence="1">
    <location>
        <begin position="92"/>
        <end position="101"/>
    </location>
</feature>
<dbReference type="AlphaFoldDB" id="E3RJ58"/>
<sequence>MADTARRGVAQKKQGRAGWRIVPAIPYRLYKAQPSARPITPDESNKGTVTQQPESQPESQPEPHTVTDKQPEERQEEHHVVAADTPPTPDSRASEAGKPETDESAGASVPSKSDQQDTAAAHVHGASSQSTSPCSGRMLNLQDSGKEKHGTPKPGVNGVHGKLTIPSHLPPPFYPSNRTPPAHVNGRRHSPLHRHQLSAGAVVFQSANASPTIPITPHEPELDVNGQHSLARPPPGFGPPQLAPFFAGPVQHVSEAGAPWQLPPHTVAPPDAAYENGVEYRPSQFGAPNPYPNPYNGHFSPEEAAFAANGAITSHSQSPSKAHSGEVMPSEEQGEEQHAVPYQNGTAPPAEHLEQSPFELASYLSTQFGNPEFADFILQIRSPESILVSMPVHGIVVVRSPVIADAVRRSPAPSHRSRDARRLVDVVALDPFASRESLEEAIKVLYGAPLISAPTFLYGLTPYMYEADQVSPSNDAGRRMRQVLSYIAAARTLQMPSMQARGIEIARMLLRWDTVDQVLQYALQANLGSRSRADSQDTEDPFVAMLLNYALEFIAFTFPLDFKLYSIAPEFKETPRLPPLVEPRQSTHNPRLSKIRFGDAPPEDELQPSHATVVLSTILLSLPLPLIERLFNHRATANQIGWTGAAKILRDVVNERENRRKKVSRGQLKPAQEGTMSAVLLNNVYLEEHVEQVEPSPLHPSGHRLTTKRVADEA</sequence>
<evidence type="ECO:0000313" key="3">
    <source>
        <dbReference type="Proteomes" id="UP000001067"/>
    </source>
</evidence>
<feature type="compositionally biased region" description="Polar residues" evidence="1">
    <location>
        <begin position="312"/>
        <end position="321"/>
    </location>
</feature>
<dbReference type="HOGENOM" id="CLU_404893_0_0_1"/>
<evidence type="ECO:0000313" key="2">
    <source>
        <dbReference type="EMBL" id="EFQ94221.1"/>
    </source>
</evidence>
<name>E3RJ58_PYRTT</name>
<evidence type="ECO:0000256" key="1">
    <source>
        <dbReference type="SAM" id="MobiDB-lite"/>
    </source>
</evidence>
<protein>
    <submittedName>
        <fullName evidence="2">Uncharacterized protein</fullName>
    </submittedName>
</protein>
<feature type="region of interest" description="Disordered" evidence="1">
    <location>
        <begin position="1"/>
        <end position="189"/>
    </location>
</feature>
<dbReference type="OrthoDB" id="5329403at2759"/>
<organism evidence="3">
    <name type="scientific">Pyrenophora teres f. teres (strain 0-1)</name>
    <name type="common">Barley net blotch fungus</name>
    <name type="synonym">Drechslera teres f. teres</name>
    <dbReference type="NCBI Taxonomy" id="861557"/>
    <lineage>
        <taxon>Eukaryota</taxon>
        <taxon>Fungi</taxon>
        <taxon>Dikarya</taxon>
        <taxon>Ascomycota</taxon>
        <taxon>Pezizomycotina</taxon>
        <taxon>Dothideomycetes</taxon>
        <taxon>Pleosporomycetidae</taxon>
        <taxon>Pleosporales</taxon>
        <taxon>Pleosporineae</taxon>
        <taxon>Pleosporaceae</taxon>
        <taxon>Pyrenophora</taxon>
    </lineage>
</organism>
<feature type="region of interest" description="Disordered" evidence="1">
    <location>
        <begin position="312"/>
        <end position="350"/>
    </location>
</feature>
<keyword evidence="3" id="KW-1185">Reference proteome</keyword>
<gene>
    <name evidence="2" type="ORF">PTT_08153</name>
</gene>
<feature type="compositionally biased region" description="Low complexity" evidence="1">
    <location>
        <begin position="51"/>
        <end position="63"/>
    </location>
</feature>
<reference evidence="2 3" key="1">
    <citation type="journal article" date="2010" name="Genome Biol.">
        <title>A first genome assembly of the barley fungal pathogen Pyrenophora teres f. teres.</title>
        <authorList>
            <person name="Ellwood S.R."/>
            <person name="Liu Z."/>
            <person name="Syme R.A."/>
            <person name="Lai Z."/>
            <person name="Hane J.K."/>
            <person name="Keiper F."/>
            <person name="Moffat C.S."/>
            <person name="Oliver R.P."/>
            <person name="Friesen T.L."/>
        </authorList>
    </citation>
    <scope>NUCLEOTIDE SEQUENCE [LARGE SCALE GENOMIC DNA]</scope>
    <source>
        <strain evidence="2 3">0-1</strain>
    </source>
</reference>
<proteinExistence type="predicted"/>
<feature type="compositionally biased region" description="Basic and acidic residues" evidence="1">
    <location>
        <begin position="65"/>
        <end position="81"/>
    </location>
</feature>